<name>X6N3M8_RETFI</name>
<dbReference type="AlphaFoldDB" id="X6N3M8"/>
<gene>
    <name evidence="1" type="ORF">RFI_16711</name>
</gene>
<keyword evidence="2" id="KW-1185">Reference proteome</keyword>
<dbReference type="EMBL" id="ASPP01012539">
    <property type="protein sequence ID" value="ETO20508.1"/>
    <property type="molecule type" value="Genomic_DNA"/>
</dbReference>
<proteinExistence type="predicted"/>
<evidence type="ECO:0000313" key="1">
    <source>
        <dbReference type="EMBL" id="ETO20508.1"/>
    </source>
</evidence>
<reference evidence="1 2" key="1">
    <citation type="journal article" date="2013" name="Curr. Biol.">
        <title>The Genome of the Foraminiferan Reticulomyxa filosa.</title>
        <authorList>
            <person name="Glockner G."/>
            <person name="Hulsmann N."/>
            <person name="Schleicher M."/>
            <person name="Noegel A.A."/>
            <person name="Eichinger L."/>
            <person name="Gallinger C."/>
            <person name="Pawlowski J."/>
            <person name="Sierra R."/>
            <person name="Euteneuer U."/>
            <person name="Pillet L."/>
            <person name="Moustafa A."/>
            <person name="Platzer M."/>
            <person name="Groth M."/>
            <person name="Szafranski K."/>
            <person name="Schliwa M."/>
        </authorList>
    </citation>
    <scope>NUCLEOTIDE SEQUENCE [LARGE SCALE GENOMIC DNA]</scope>
</reference>
<dbReference type="SUPFAM" id="SSF50965">
    <property type="entry name" value="Galactose oxidase, central domain"/>
    <property type="match status" value="1"/>
</dbReference>
<accession>X6N3M8</accession>
<evidence type="ECO:0008006" key="3">
    <source>
        <dbReference type="Google" id="ProtNLM"/>
    </source>
</evidence>
<organism evidence="1 2">
    <name type="scientific">Reticulomyxa filosa</name>
    <dbReference type="NCBI Taxonomy" id="46433"/>
    <lineage>
        <taxon>Eukaryota</taxon>
        <taxon>Sar</taxon>
        <taxon>Rhizaria</taxon>
        <taxon>Retaria</taxon>
        <taxon>Foraminifera</taxon>
        <taxon>Monothalamids</taxon>
        <taxon>Reticulomyxidae</taxon>
        <taxon>Reticulomyxa</taxon>
    </lineage>
</organism>
<comment type="caution">
    <text evidence="1">The sequence shown here is derived from an EMBL/GenBank/DDBJ whole genome shotgun (WGS) entry which is preliminary data.</text>
</comment>
<protein>
    <recommendedName>
        <fullName evidence="3">Kelch motif family protein</fullName>
    </recommendedName>
</protein>
<dbReference type="InterPro" id="IPR011043">
    <property type="entry name" value="Gal_Oxase/kelch_b-propeller"/>
</dbReference>
<sequence>MMQSNKNLWRKWFELNVYEKLSLLLESWSRVLQHSVFRRPISVPPELMQVIAHFYGSLSFGKNTVFVIGEIPSEESRNKVGRRLENQCLMALTLMPDISLGKGEVRSATVHNIVIPSIFKEQATSYLDVRNGYRDYAIASSIPAETLRKWQFDEKQQQIFLRNNTYTVLFGTSKNNGLILDLSKLKKKKKGERERILRKREERKNDNIYYSDESLLLDERKTLVKWNYPTIGLKHPDVLIYDKVYGLIAMDGTAGDAKQLACASKQFRSLPTFLHSPGAFPSALINNDHLVVCGGRGLYNKRVQILSLSNDDPTKKWTQLHDMNFGRSYFGWWHICIFSNFFVW</sequence>
<dbReference type="Proteomes" id="UP000023152">
    <property type="component" value="Unassembled WGS sequence"/>
</dbReference>
<evidence type="ECO:0000313" key="2">
    <source>
        <dbReference type="Proteomes" id="UP000023152"/>
    </source>
</evidence>